<sequence>MRSSFVLKPLPRGRRPRSRRSGRVFGLSLHRLRAAVAGVLSLPLSASLSAVPSAIAEAAGLQVGSLTTEHTADPLGIDASHPLLGWVITSNGRGVSQSGYEIRVAKDENGLRSGRDPVWDSGMVRSGQSFDVPYRGPALAPQTRYYWQVRVWDDHGRASQWSGPDAWFETAFLDPSQFQGSWIGSPASMAGPELLLRKDFALAGRPITKARLYLASPSYPYVSINGRPISDHVLDSAFTAFDKTVDYSTYDVTQLMRGGSNAITLSLGNGFYAGGANDYPSSGQPWQPAQPTLKLELEVWDANGTATRVLSDASWKVATGPTTANAPDVETYDARLERTGWTQTGYDDSGWAGDIVLPDANAPVPSYSGTPVANWIWNTAGASNAAPAGTIYLRKTFTVTDPSSLSSALLRVNGDDGDQAYVNGKLVSSSPGTVLNSWQNSQVTDIRSLLVPGTNVIALAGIANHPDASGVIATAQLDSTRIVTDGTWKALPGLPASPPAGWNTAGFDDSSWPAATVQGPYGMAPWGTNVRLVTGPAGVLRAQSIPPVKKTATVNPVKVTDLPGVNVPVPSYAGTPVANWIWNTAGSSNAAPAGTIYLRKTFTVTDPSSLSSAVLRVNGDDGDQAYVNGKLVSTSSGTVDNSWQNSQVTDIRSLMVPGTNVIALAGIANQPNASGVIATAQLDSTRIVTDGTWKALPGTPASPPAGWNTAGFDDSSWPAATVQGPYGMAPWGTNISTPAGPSKVYDFGITTSGWARITMRGTAGTQVQVIYSERLNSDGTVQHEGANAQTDTYVLKGGGPETYEPKYGWKGYRYVQVSVAPDTALPAIQSATGVVVHTALPTSGEFTSSDDLLNRMHVAMKNTILNNQYSYGSDTPVYEKGGWTNDNADYATSEMANFDAESYYDHMMRNFADSQDSAGNIGFLVPAAPGNDNVDPLWGGSFVLIEYDALQRYNDLAMIRRDYHNLTAYVDDMANQIASSGYIYQGTTFGDWVPPGNGNPPSSQLLGSMFLYQEADDLATMAAAIGDTSGATKYRTLATTIRSAVNNEFYDATSHRYRDPLGLNSHALGGPNGPITSTAYDQTGNVFGLAFGLAPDGDQQAVADGLAADVVAQGNHLSTGANGSKYILPMLSRYGHAELAYKVATNPTAPGWGQWFLQCGATTMWESWEDSSCGTARSRDHAFMGTVDDWLFEGVAGIQSTSPGFRTFTIDPYPVGNLTNASGSETTPLGRVSSDWTRSGSNFDLTVQIPVGAQASVCVPATSARSVTESGAPIDGAPGVAVAGMRGSCVQLHIGSGTYRFHSTMP</sequence>
<accession>A0A558CYI6</accession>
<dbReference type="SUPFAM" id="SSF49785">
    <property type="entry name" value="Galactose-binding domain-like"/>
    <property type="match status" value="2"/>
</dbReference>
<dbReference type="Gene3D" id="2.60.420.10">
    <property type="entry name" value="Maltose phosphorylase, domain 3"/>
    <property type="match status" value="1"/>
</dbReference>
<dbReference type="Pfam" id="PF25788">
    <property type="entry name" value="Ig_Rha78A_N"/>
    <property type="match status" value="1"/>
</dbReference>
<evidence type="ECO:0000313" key="9">
    <source>
        <dbReference type="EMBL" id="TVT53832.1"/>
    </source>
</evidence>
<evidence type="ECO:0000256" key="3">
    <source>
        <dbReference type="ARBA" id="ARBA00022801"/>
    </source>
</evidence>
<dbReference type="EC" id="3.2.1.40" evidence="2"/>
<dbReference type="InterPro" id="IPR008979">
    <property type="entry name" value="Galactose-bd-like_sf"/>
</dbReference>
<dbReference type="InterPro" id="IPR008928">
    <property type="entry name" value="6-hairpin_glycosidase_sf"/>
</dbReference>
<dbReference type="Pfam" id="PF08531">
    <property type="entry name" value="Bac_rhamnosid_N"/>
    <property type="match status" value="1"/>
</dbReference>
<evidence type="ECO:0000256" key="4">
    <source>
        <dbReference type="SAM" id="MobiDB-lite"/>
    </source>
</evidence>
<protein>
    <recommendedName>
        <fullName evidence="2">alpha-L-rhamnosidase</fullName>
        <ecNumber evidence="2">3.2.1.40</ecNumber>
    </recommendedName>
</protein>
<dbReference type="Gene3D" id="2.60.40.10">
    <property type="entry name" value="Immunoglobulins"/>
    <property type="match status" value="1"/>
</dbReference>
<dbReference type="OrthoDB" id="9761045at2"/>
<evidence type="ECO:0000259" key="8">
    <source>
        <dbReference type="Pfam" id="PF17390"/>
    </source>
</evidence>
<evidence type="ECO:0000313" key="10">
    <source>
        <dbReference type="Proteomes" id="UP000320011"/>
    </source>
</evidence>
<dbReference type="SUPFAM" id="SSF48208">
    <property type="entry name" value="Six-hairpin glycosidases"/>
    <property type="match status" value="1"/>
</dbReference>
<dbReference type="PANTHER" id="PTHR33307">
    <property type="entry name" value="ALPHA-RHAMNOSIDASE (EUROFUNG)"/>
    <property type="match status" value="1"/>
</dbReference>
<dbReference type="InterPro" id="IPR012341">
    <property type="entry name" value="6hp_glycosidase-like_sf"/>
</dbReference>
<dbReference type="EMBL" id="VJWX01000081">
    <property type="protein sequence ID" value="TVT53832.1"/>
    <property type="molecule type" value="Genomic_DNA"/>
</dbReference>
<dbReference type="InterPro" id="IPR035396">
    <property type="entry name" value="Bac_rhamnosid6H"/>
</dbReference>
<dbReference type="InterPro" id="IPR008902">
    <property type="entry name" value="Rhamnosid_concanavalin"/>
</dbReference>
<dbReference type="Pfam" id="PF17390">
    <property type="entry name" value="Bac_rhamnosid_C"/>
    <property type="match status" value="1"/>
</dbReference>
<proteinExistence type="predicted"/>
<dbReference type="PANTHER" id="PTHR33307:SF6">
    <property type="entry name" value="ALPHA-RHAMNOSIDASE (EUROFUNG)-RELATED"/>
    <property type="match status" value="1"/>
</dbReference>
<organism evidence="9 10">
    <name type="scientific">Amycolatopsis rhizosphaerae</name>
    <dbReference type="NCBI Taxonomy" id="2053003"/>
    <lineage>
        <taxon>Bacteria</taxon>
        <taxon>Bacillati</taxon>
        <taxon>Actinomycetota</taxon>
        <taxon>Actinomycetes</taxon>
        <taxon>Pseudonocardiales</taxon>
        <taxon>Pseudonocardiaceae</taxon>
        <taxon>Amycolatopsis</taxon>
    </lineage>
</organism>
<dbReference type="Gene3D" id="1.50.10.10">
    <property type="match status" value="1"/>
</dbReference>
<dbReference type="Pfam" id="PF17389">
    <property type="entry name" value="Bac_rhamnosid6H"/>
    <property type="match status" value="1"/>
</dbReference>
<feature type="domain" description="Alpha-L-rhamnosidase six-hairpin glycosidase" evidence="7">
    <location>
        <begin position="843"/>
        <end position="1195"/>
    </location>
</feature>
<dbReference type="Pfam" id="PF05592">
    <property type="entry name" value="Bac_rhamnosid"/>
    <property type="match status" value="1"/>
</dbReference>
<name>A0A558CYI6_9PSEU</name>
<feature type="domain" description="Alpha-L-rhamnosidase concanavalin-like" evidence="5">
    <location>
        <begin position="744"/>
        <end position="837"/>
    </location>
</feature>
<dbReference type="InterPro" id="IPR035398">
    <property type="entry name" value="Bac_rhamnosid_C"/>
</dbReference>
<keyword evidence="3" id="KW-0378">Hydrolase</keyword>
<evidence type="ECO:0000259" key="7">
    <source>
        <dbReference type="Pfam" id="PF17389"/>
    </source>
</evidence>
<keyword evidence="10" id="KW-1185">Reference proteome</keyword>
<feature type="domain" description="Alpha-L-rhamnosidase C-terminal" evidence="8">
    <location>
        <begin position="1197"/>
        <end position="1270"/>
    </location>
</feature>
<feature type="domain" description="Bacterial alpha-L-rhamnosidase N-terminal" evidence="6">
    <location>
        <begin position="207"/>
        <end position="356"/>
    </location>
</feature>
<comment type="caution">
    <text evidence="9">The sequence shown here is derived from an EMBL/GenBank/DDBJ whole genome shotgun (WGS) entry which is preliminary data.</text>
</comment>
<dbReference type="Proteomes" id="UP000320011">
    <property type="component" value="Unassembled WGS sequence"/>
</dbReference>
<gene>
    <name evidence="9" type="ORF">FNH05_11160</name>
</gene>
<evidence type="ECO:0000259" key="6">
    <source>
        <dbReference type="Pfam" id="PF08531"/>
    </source>
</evidence>
<dbReference type="InterPro" id="IPR016007">
    <property type="entry name" value="Alpha_rhamnosid"/>
</dbReference>
<dbReference type="InterPro" id="IPR013783">
    <property type="entry name" value="Ig-like_fold"/>
</dbReference>
<reference evidence="9 10" key="2">
    <citation type="submission" date="2019-08" db="EMBL/GenBank/DDBJ databases">
        <title>Amycolatopsis acidicola sp. nov., isolated from peat swamp forest soil.</title>
        <authorList>
            <person name="Srisuk N."/>
        </authorList>
    </citation>
    <scope>NUCLEOTIDE SEQUENCE [LARGE SCALE GENOMIC DNA]</scope>
    <source>
        <strain evidence="9 10">TBRC 6029</strain>
    </source>
</reference>
<dbReference type="GO" id="GO:0030596">
    <property type="term" value="F:alpha-L-rhamnosidase activity"/>
    <property type="evidence" value="ECO:0007669"/>
    <property type="project" value="UniProtKB-EC"/>
</dbReference>
<reference evidence="9 10" key="1">
    <citation type="submission" date="2019-07" db="EMBL/GenBank/DDBJ databases">
        <authorList>
            <person name="Duangmal K."/>
            <person name="Teo W.F.A."/>
        </authorList>
    </citation>
    <scope>NUCLEOTIDE SEQUENCE [LARGE SCALE GENOMIC DNA]</scope>
    <source>
        <strain evidence="9 10">TBRC 6029</strain>
    </source>
</reference>
<evidence type="ECO:0000256" key="1">
    <source>
        <dbReference type="ARBA" id="ARBA00001445"/>
    </source>
</evidence>
<evidence type="ECO:0000256" key="2">
    <source>
        <dbReference type="ARBA" id="ARBA00012652"/>
    </source>
</evidence>
<evidence type="ECO:0000259" key="5">
    <source>
        <dbReference type="Pfam" id="PF05592"/>
    </source>
</evidence>
<dbReference type="Gene3D" id="2.60.120.260">
    <property type="entry name" value="Galactose-binding domain-like"/>
    <property type="match status" value="4"/>
</dbReference>
<dbReference type="InterPro" id="IPR013737">
    <property type="entry name" value="Bac_rhamnosid_N"/>
</dbReference>
<feature type="compositionally biased region" description="Basic residues" evidence="4">
    <location>
        <begin position="11"/>
        <end position="20"/>
    </location>
</feature>
<dbReference type="GO" id="GO:0005975">
    <property type="term" value="P:carbohydrate metabolic process"/>
    <property type="evidence" value="ECO:0007669"/>
    <property type="project" value="InterPro"/>
</dbReference>
<comment type="catalytic activity">
    <reaction evidence="1">
        <text>Hydrolysis of terminal non-reducing alpha-L-rhamnose residues in alpha-L-rhamnosides.</text>
        <dbReference type="EC" id="3.2.1.40"/>
    </reaction>
</comment>
<feature type="region of interest" description="Disordered" evidence="4">
    <location>
        <begin position="1"/>
        <end position="20"/>
    </location>
</feature>